<name>A0A162T5N7_9CRUS</name>
<dbReference type="AlphaFoldDB" id="A0A162T5N7"/>
<sequence length="112" mass="12774">MAHADKFKVLCQVEQFSVSLVVNECDLLTVFTIRIKKCVAQRLLTLPRIKTYCYKQQVMDLLTSLTPMARLLSLLFTRLSGKRCRGSQPPKLNHHPTAHSERTSNPISSDLF</sequence>
<dbReference type="EMBL" id="LRGB01000007">
    <property type="protein sequence ID" value="KZS21930.1"/>
    <property type="molecule type" value="Genomic_DNA"/>
</dbReference>
<proteinExistence type="predicted"/>
<accession>A0A162T5N7</accession>
<evidence type="ECO:0000313" key="3">
    <source>
        <dbReference type="Proteomes" id="UP000076858"/>
    </source>
</evidence>
<protein>
    <submittedName>
        <fullName evidence="2">Uncharacterized protein</fullName>
    </submittedName>
</protein>
<feature type="compositionally biased region" description="Polar residues" evidence="1">
    <location>
        <begin position="103"/>
        <end position="112"/>
    </location>
</feature>
<dbReference type="Proteomes" id="UP000076858">
    <property type="component" value="Unassembled WGS sequence"/>
</dbReference>
<feature type="region of interest" description="Disordered" evidence="1">
    <location>
        <begin position="83"/>
        <end position="112"/>
    </location>
</feature>
<evidence type="ECO:0000256" key="1">
    <source>
        <dbReference type="SAM" id="MobiDB-lite"/>
    </source>
</evidence>
<comment type="caution">
    <text evidence="2">The sequence shown here is derived from an EMBL/GenBank/DDBJ whole genome shotgun (WGS) entry which is preliminary data.</text>
</comment>
<keyword evidence="3" id="KW-1185">Reference proteome</keyword>
<organism evidence="2 3">
    <name type="scientific">Daphnia magna</name>
    <dbReference type="NCBI Taxonomy" id="35525"/>
    <lineage>
        <taxon>Eukaryota</taxon>
        <taxon>Metazoa</taxon>
        <taxon>Ecdysozoa</taxon>
        <taxon>Arthropoda</taxon>
        <taxon>Crustacea</taxon>
        <taxon>Branchiopoda</taxon>
        <taxon>Diplostraca</taxon>
        <taxon>Cladocera</taxon>
        <taxon>Anomopoda</taxon>
        <taxon>Daphniidae</taxon>
        <taxon>Daphnia</taxon>
    </lineage>
</organism>
<reference evidence="2 3" key="1">
    <citation type="submission" date="2016-03" db="EMBL/GenBank/DDBJ databases">
        <title>EvidentialGene: Evidence-directed Construction of Genes on Genomes.</title>
        <authorList>
            <person name="Gilbert D.G."/>
            <person name="Choi J.-H."/>
            <person name="Mockaitis K."/>
            <person name="Colbourne J."/>
            <person name="Pfrender M."/>
        </authorList>
    </citation>
    <scope>NUCLEOTIDE SEQUENCE [LARGE SCALE GENOMIC DNA]</scope>
    <source>
        <strain evidence="2 3">Xinb3</strain>
        <tissue evidence="2">Complete organism</tissue>
    </source>
</reference>
<gene>
    <name evidence="2" type="ORF">APZ42_011059</name>
</gene>
<evidence type="ECO:0000313" key="2">
    <source>
        <dbReference type="EMBL" id="KZS21930.1"/>
    </source>
</evidence>